<dbReference type="GO" id="GO:0008045">
    <property type="term" value="P:motor neuron axon guidance"/>
    <property type="evidence" value="ECO:0007669"/>
    <property type="project" value="TreeGrafter"/>
</dbReference>
<evidence type="ECO:0000313" key="8">
    <source>
        <dbReference type="Proteomes" id="UP001177670"/>
    </source>
</evidence>
<evidence type="ECO:0000256" key="2">
    <source>
        <dbReference type="ARBA" id="ARBA00013064"/>
    </source>
</evidence>
<dbReference type="EC" id="3.1.3.48" evidence="2"/>
<organism evidence="7 8">
    <name type="scientific">Melipona bicolor</name>
    <dbReference type="NCBI Taxonomy" id="60889"/>
    <lineage>
        <taxon>Eukaryota</taxon>
        <taxon>Metazoa</taxon>
        <taxon>Ecdysozoa</taxon>
        <taxon>Arthropoda</taxon>
        <taxon>Hexapoda</taxon>
        <taxon>Insecta</taxon>
        <taxon>Pterygota</taxon>
        <taxon>Neoptera</taxon>
        <taxon>Endopterygota</taxon>
        <taxon>Hymenoptera</taxon>
        <taxon>Apocrita</taxon>
        <taxon>Aculeata</taxon>
        <taxon>Apoidea</taxon>
        <taxon>Anthophila</taxon>
        <taxon>Apidae</taxon>
        <taxon>Melipona</taxon>
    </lineage>
</organism>
<comment type="similarity">
    <text evidence="1">Belongs to the protein-tyrosine phosphatase family.</text>
</comment>
<accession>A0AA40FT07</accession>
<reference evidence="7" key="1">
    <citation type="submission" date="2021-10" db="EMBL/GenBank/DDBJ databases">
        <title>Melipona bicolor Genome sequencing and assembly.</title>
        <authorList>
            <person name="Araujo N.S."/>
            <person name="Arias M.C."/>
        </authorList>
    </citation>
    <scope>NUCLEOTIDE SEQUENCE</scope>
    <source>
        <strain evidence="7">USP_2M_L1-L4_2017</strain>
        <tissue evidence="7">Whole body</tissue>
    </source>
</reference>
<evidence type="ECO:0000256" key="3">
    <source>
        <dbReference type="ARBA" id="ARBA00022801"/>
    </source>
</evidence>
<protein>
    <recommendedName>
        <fullName evidence="2">protein-tyrosine-phosphatase</fullName>
        <ecNumber evidence="2">3.1.3.48</ecNumber>
    </recommendedName>
</protein>
<evidence type="ECO:0000259" key="6">
    <source>
        <dbReference type="PROSITE" id="PS50056"/>
    </source>
</evidence>
<dbReference type="SMART" id="SM00194">
    <property type="entry name" value="PTPc"/>
    <property type="match status" value="1"/>
</dbReference>
<dbReference type="PROSITE" id="PS50055">
    <property type="entry name" value="TYR_PHOSPHATASE_PTP"/>
    <property type="match status" value="1"/>
</dbReference>
<dbReference type="Gene3D" id="3.90.190.10">
    <property type="entry name" value="Protein tyrosine phosphatase superfamily"/>
    <property type="match status" value="2"/>
</dbReference>
<dbReference type="InterPro" id="IPR050348">
    <property type="entry name" value="Protein-Tyr_Phosphatase"/>
</dbReference>
<proteinExistence type="inferred from homology"/>
<dbReference type="SUPFAM" id="SSF52799">
    <property type="entry name" value="(Phosphotyrosine protein) phosphatases II"/>
    <property type="match status" value="1"/>
</dbReference>
<dbReference type="PANTHER" id="PTHR19134:SF562">
    <property type="entry name" value="PROTEIN-TYROSINE-PHOSPHATASE"/>
    <property type="match status" value="1"/>
</dbReference>
<comment type="caution">
    <text evidence="7">The sequence shown here is derived from an EMBL/GenBank/DDBJ whole genome shotgun (WGS) entry which is preliminary data.</text>
</comment>
<dbReference type="Proteomes" id="UP001177670">
    <property type="component" value="Unassembled WGS sequence"/>
</dbReference>
<keyword evidence="4" id="KW-0904">Protein phosphatase</keyword>
<dbReference type="AlphaFoldDB" id="A0AA40FT07"/>
<dbReference type="InterPro" id="IPR029021">
    <property type="entry name" value="Prot-tyrosine_phosphatase-like"/>
</dbReference>
<dbReference type="CDD" id="cd00047">
    <property type="entry name" value="PTPc"/>
    <property type="match status" value="1"/>
</dbReference>
<evidence type="ECO:0000256" key="4">
    <source>
        <dbReference type="ARBA" id="ARBA00022912"/>
    </source>
</evidence>
<gene>
    <name evidence="7" type="ORF">K0M31_006806</name>
</gene>
<dbReference type="PANTHER" id="PTHR19134">
    <property type="entry name" value="RECEPTOR-TYPE TYROSINE-PROTEIN PHOSPHATASE"/>
    <property type="match status" value="1"/>
</dbReference>
<dbReference type="GO" id="GO:0004725">
    <property type="term" value="F:protein tyrosine phosphatase activity"/>
    <property type="evidence" value="ECO:0007669"/>
    <property type="project" value="UniProtKB-EC"/>
</dbReference>
<sequence>MSGSPIPTPFSKKKFIVHCQQLIDNPGKLSNEFQLLQTLSVDLQMPTKTACLQTNKEKNRYFDILPYDFSRVKLVVMIPTLIISGYSVEDEYIACQGPKEETTFDFWRMIEQNNINVIVTLTQRNTISIFQQLEKLLNMTIKCTSELDYRSYTQRTLVLQKIVRRNAIANKEYIAGIGRTGTLIAIDIILHLQDNKKLDVFRIVYRL</sequence>
<keyword evidence="8" id="KW-1185">Reference proteome</keyword>
<name>A0AA40FT07_9HYME</name>
<feature type="domain" description="Tyrosine specific protein phosphatases" evidence="6">
    <location>
        <begin position="175"/>
        <end position="207"/>
    </location>
</feature>
<dbReference type="InterPro" id="IPR000387">
    <property type="entry name" value="Tyr_Pase_dom"/>
</dbReference>
<evidence type="ECO:0000256" key="1">
    <source>
        <dbReference type="ARBA" id="ARBA00009580"/>
    </source>
</evidence>
<dbReference type="EMBL" id="JAHYIQ010000018">
    <property type="protein sequence ID" value="KAK1124451.1"/>
    <property type="molecule type" value="Genomic_DNA"/>
</dbReference>
<dbReference type="PRINTS" id="PR00700">
    <property type="entry name" value="PRTYPHPHTASE"/>
</dbReference>
<evidence type="ECO:0000259" key="5">
    <source>
        <dbReference type="PROSITE" id="PS50055"/>
    </source>
</evidence>
<dbReference type="PROSITE" id="PS50056">
    <property type="entry name" value="TYR_PHOSPHATASE_2"/>
    <property type="match status" value="1"/>
</dbReference>
<evidence type="ECO:0000313" key="7">
    <source>
        <dbReference type="EMBL" id="KAK1124451.1"/>
    </source>
</evidence>
<dbReference type="Pfam" id="PF00102">
    <property type="entry name" value="Y_phosphatase"/>
    <property type="match status" value="1"/>
</dbReference>
<dbReference type="InterPro" id="IPR000242">
    <property type="entry name" value="PTP_cat"/>
</dbReference>
<keyword evidence="3" id="KW-0378">Hydrolase</keyword>
<feature type="domain" description="Tyrosine-protein phosphatase" evidence="5">
    <location>
        <begin position="29"/>
        <end position="161"/>
    </location>
</feature>